<comment type="caution">
    <text evidence="1">The sequence shown here is derived from an EMBL/GenBank/DDBJ whole genome shotgun (WGS) entry which is preliminary data.</text>
</comment>
<reference evidence="1 2" key="1">
    <citation type="submission" date="2020-07" db="EMBL/GenBank/DDBJ databases">
        <title>Exploring microbial biodiversity for novel pathways involved in the catabolism of aromatic compounds derived from lignin.</title>
        <authorList>
            <person name="Elkins J."/>
        </authorList>
    </citation>
    <scope>NUCLEOTIDE SEQUENCE [LARGE SCALE GENOMIC DNA]</scope>
    <source>
        <strain evidence="1 2">H2C3B</strain>
    </source>
</reference>
<proteinExistence type="predicted"/>
<accession>A0A7Z0B291</accession>
<dbReference type="RefSeq" id="WP_179759235.1">
    <property type="nucleotide sequence ID" value="NZ_JACCAU010000001.1"/>
</dbReference>
<name>A0A7Z0B291_9BURK</name>
<sequence>MAAAPSTGTAAAQPPRSAQAAALAINNDAWRTKREFIYIDRLGAAPRQYINNEINPAICNNANPRIAVLCKPHVLPVGGLRAASEWKFFPLPTITLLHQETISACFV</sequence>
<dbReference type="AlphaFoldDB" id="A0A7Z0B291"/>
<evidence type="ECO:0000313" key="1">
    <source>
        <dbReference type="EMBL" id="NYH17212.1"/>
    </source>
</evidence>
<protein>
    <submittedName>
        <fullName evidence="1">Uncharacterized protein</fullName>
    </submittedName>
</protein>
<dbReference type="EMBL" id="JACCAU010000001">
    <property type="protein sequence ID" value="NYH17212.1"/>
    <property type="molecule type" value="Genomic_DNA"/>
</dbReference>
<evidence type="ECO:0000313" key="2">
    <source>
        <dbReference type="Proteomes" id="UP000572540"/>
    </source>
</evidence>
<dbReference type="Proteomes" id="UP000572540">
    <property type="component" value="Unassembled WGS sequence"/>
</dbReference>
<organism evidence="1 2">
    <name type="scientific">Paraburkholderia bryophila</name>
    <dbReference type="NCBI Taxonomy" id="420952"/>
    <lineage>
        <taxon>Bacteria</taxon>
        <taxon>Pseudomonadati</taxon>
        <taxon>Pseudomonadota</taxon>
        <taxon>Betaproteobacteria</taxon>
        <taxon>Burkholderiales</taxon>
        <taxon>Burkholderiaceae</taxon>
        <taxon>Paraburkholderia</taxon>
    </lineage>
</organism>
<gene>
    <name evidence="1" type="ORF">GGD41_004440</name>
</gene>